<protein>
    <submittedName>
        <fullName evidence="6">Glycogen synthase</fullName>
        <ecNumber evidence="6">2.4.1.11</ecNumber>
    </submittedName>
</protein>
<dbReference type="Gene3D" id="3.40.50.2000">
    <property type="entry name" value="Glycogen Phosphorylase B"/>
    <property type="match status" value="2"/>
</dbReference>
<keyword evidence="2 6" id="KW-0328">Glycosyltransferase</keyword>
<dbReference type="Proteomes" id="UP000317648">
    <property type="component" value="Chromosome"/>
</dbReference>
<organism evidence="6 7">
    <name type="scientific">Lignipirellula cremea</name>
    <dbReference type="NCBI Taxonomy" id="2528010"/>
    <lineage>
        <taxon>Bacteria</taxon>
        <taxon>Pseudomonadati</taxon>
        <taxon>Planctomycetota</taxon>
        <taxon>Planctomycetia</taxon>
        <taxon>Pirellulales</taxon>
        <taxon>Pirellulaceae</taxon>
        <taxon>Lignipirellula</taxon>
    </lineage>
</organism>
<dbReference type="OrthoDB" id="9802525at2"/>
<dbReference type="RefSeq" id="WP_145057698.1">
    <property type="nucleotide sequence ID" value="NZ_CP036433.1"/>
</dbReference>
<evidence type="ECO:0000259" key="4">
    <source>
        <dbReference type="Pfam" id="PF00534"/>
    </source>
</evidence>
<dbReference type="PANTHER" id="PTHR12526">
    <property type="entry name" value="GLYCOSYLTRANSFERASE"/>
    <property type="match status" value="1"/>
</dbReference>
<evidence type="ECO:0000256" key="3">
    <source>
        <dbReference type="ARBA" id="ARBA00022679"/>
    </source>
</evidence>
<dbReference type="InterPro" id="IPR001296">
    <property type="entry name" value="Glyco_trans_1"/>
</dbReference>
<dbReference type="InterPro" id="IPR028098">
    <property type="entry name" value="Glyco_trans_4-like_N"/>
</dbReference>
<keyword evidence="7" id="KW-1185">Reference proteome</keyword>
<evidence type="ECO:0000256" key="2">
    <source>
        <dbReference type="ARBA" id="ARBA00022676"/>
    </source>
</evidence>
<reference evidence="6 7" key="1">
    <citation type="submission" date="2019-02" db="EMBL/GenBank/DDBJ databases">
        <title>Deep-cultivation of Planctomycetes and their phenomic and genomic characterization uncovers novel biology.</title>
        <authorList>
            <person name="Wiegand S."/>
            <person name="Jogler M."/>
            <person name="Boedeker C."/>
            <person name="Pinto D."/>
            <person name="Vollmers J."/>
            <person name="Rivas-Marin E."/>
            <person name="Kohn T."/>
            <person name="Peeters S.H."/>
            <person name="Heuer A."/>
            <person name="Rast P."/>
            <person name="Oberbeckmann S."/>
            <person name="Bunk B."/>
            <person name="Jeske O."/>
            <person name="Meyerdierks A."/>
            <person name="Storesund J.E."/>
            <person name="Kallscheuer N."/>
            <person name="Luecker S."/>
            <person name="Lage O.M."/>
            <person name="Pohl T."/>
            <person name="Merkel B.J."/>
            <person name="Hornburger P."/>
            <person name="Mueller R.-W."/>
            <person name="Bruemmer F."/>
            <person name="Labrenz M."/>
            <person name="Spormann A.M."/>
            <person name="Op den Camp H."/>
            <person name="Overmann J."/>
            <person name="Amann R."/>
            <person name="Jetten M.S.M."/>
            <person name="Mascher T."/>
            <person name="Medema M.H."/>
            <person name="Devos D.P."/>
            <person name="Kaster A.-K."/>
            <person name="Ovreas L."/>
            <person name="Rohde M."/>
            <person name="Galperin M.Y."/>
            <person name="Jogler C."/>
        </authorList>
    </citation>
    <scope>NUCLEOTIDE SEQUENCE [LARGE SCALE GENOMIC DNA]</scope>
    <source>
        <strain evidence="6 7">Pla85_3_4</strain>
    </source>
</reference>
<dbReference type="Pfam" id="PF13439">
    <property type="entry name" value="Glyco_transf_4"/>
    <property type="match status" value="1"/>
</dbReference>
<dbReference type="EC" id="2.4.1.11" evidence="6"/>
<sequence>MSPRELHITYLTAGAAGMYCGSCMHDNTLARALAQRGVDVQLVPLYTPIRTDEHDVSVDEVFFGGINVFLQQKFSLFRYLPRIFDHMLDNPRLLRWATKSASKTDATMLGALTVSVLRGAHGHQRKEVKRLTKYLQTHSPPDLVNFSNMMIAGCAPALKAQLKIPALVTLQGDDIFLDDLPEPHKSQAFTEIRRLVKEIDGFIVNSQYYADYMGEYFSIPSEKIHITPLCMDTGDFHEFAPHHGELPAPDPSRPPTVGYLARLAPEKGLHLLVDAFIKLRKKLPQARLKIAGYLGDNRKDYAEDQFARLRSAGLEDAFEYAGAVDRPGKIAFLKGIDVLSTPTVYHEPKGLFVLESLAAGVPVIQPAHGAFPELLAATGGGRLVRPADTDHLAEELHSLLLDHPLRRLLGEAGRRAVHHRYHADAMAEGMLAIYSRFLPDRAGEDEQKKG</sequence>
<dbReference type="SUPFAM" id="SSF53756">
    <property type="entry name" value="UDP-Glycosyltransferase/glycogen phosphorylase"/>
    <property type="match status" value="1"/>
</dbReference>
<evidence type="ECO:0000313" key="6">
    <source>
        <dbReference type="EMBL" id="QDU98440.1"/>
    </source>
</evidence>
<feature type="domain" description="Glycosyl transferase family 1" evidence="4">
    <location>
        <begin position="251"/>
        <end position="415"/>
    </location>
</feature>
<evidence type="ECO:0000256" key="1">
    <source>
        <dbReference type="ARBA" id="ARBA00009481"/>
    </source>
</evidence>
<accession>A0A518E2W4</accession>
<dbReference type="CDD" id="cd03801">
    <property type="entry name" value="GT4_PimA-like"/>
    <property type="match status" value="1"/>
</dbReference>
<dbReference type="AlphaFoldDB" id="A0A518E2W4"/>
<name>A0A518E2W4_9BACT</name>
<evidence type="ECO:0000259" key="5">
    <source>
        <dbReference type="Pfam" id="PF13439"/>
    </source>
</evidence>
<keyword evidence="3 6" id="KW-0808">Transferase</keyword>
<dbReference type="Pfam" id="PF00534">
    <property type="entry name" value="Glycos_transf_1"/>
    <property type="match status" value="1"/>
</dbReference>
<comment type="similarity">
    <text evidence="1">Belongs to the glycosyltransferase group 1 family. Glycosyltransferase 4 subfamily.</text>
</comment>
<evidence type="ECO:0000313" key="7">
    <source>
        <dbReference type="Proteomes" id="UP000317648"/>
    </source>
</evidence>
<gene>
    <name evidence="6" type="ORF">Pla8534_63080</name>
</gene>
<feature type="domain" description="Glycosyltransferase subfamily 4-like N-terminal" evidence="5">
    <location>
        <begin position="126"/>
        <end position="233"/>
    </location>
</feature>
<dbReference type="KEGG" id="lcre:Pla8534_63080"/>
<dbReference type="EMBL" id="CP036433">
    <property type="protein sequence ID" value="QDU98440.1"/>
    <property type="molecule type" value="Genomic_DNA"/>
</dbReference>
<dbReference type="PANTHER" id="PTHR12526:SF640">
    <property type="entry name" value="COLANIC ACID BIOSYNTHESIS GLYCOSYLTRANSFERASE WCAL-RELATED"/>
    <property type="match status" value="1"/>
</dbReference>
<proteinExistence type="inferred from homology"/>
<dbReference type="GO" id="GO:0004373">
    <property type="term" value="F:alpha-1,4-glucan glucosyltransferase (UDP-glucose donor) activity"/>
    <property type="evidence" value="ECO:0007669"/>
    <property type="project" value="UniProtKB-EC"/>
</dbReference>